<protein>
    <submittedName>
        <fullName evidence="2">Uncharacterized protein</fullName>
    </submittedName>
</protein>
<keyword evidence="1" id="KW-1133">Transmembrane helix</keyword>
<reference evidence="2 3" key="1">
    <citation type="submission" date="2019-11" db="EMBL/GenBank/DDBJ databases">
        <authorList>
            <person name="Criscuolo A."/>
        </authorList>
    </citation>
    <scope>NUCLEOTIDE SEQUENCE [LARGE SCALE GENOMIC DNA]</scope>
    <source>
        <strain evidence="2">CIP111667</strain>
    </source>
</reference>
<proteinExistence type="predicted"/>
<gene>
    <name evidence="2" type="ORF">HALOF300_02007</name>
</gene>
<keyword evidence="3" id="KW-1185">Reference proteome</keyword>
<accession>A0A7M4DIQ4</accession>
<feature type="transmembrane region" description="Helical" evidence="1">
    <location>
        <begin position="46"/>
        <end position="63"/>
    </location>
</feature>
<evidence type="ECO:0000313" key="2">
    <source>
        <dbReference type="EMBL" id="VZO36867.1"/>
    </source>
</evidence>
<dbReference type="RefSeq" id="WP_156740812.1">
    <property type="nucleotide sequence ID" value="NZ_CACRYJ010000028.1"/>
</dbReference>
<evidence type="ECO:0000256" key="1">
    <source>
        <dbReference type="SAM" id="Phobius"/>
    </source>
</evidence>
<organism evidence="2 3">
    <name type="scientific">Occultella aeris</name>
    <dbReference type="NCBI Taxonomy" id="2761496"/>
    <lineage>
        <taxon>Bacteria</taxon>
        <taxon>Bacillati</taxon>
        <taxon>Actinomycetota</taxon>
        <taxon>Actinomycetes</taxon>
        <taxon>Micrococcales</taxon>
        <taxon>Ruaniaceae</taxon>
        <taxon>Occultella</taxon>
    </lineage>
</organism>
<dbReference type="AlphaFoldDB" id="A0A7M4DIQ4"/>
<comment type="caution">
    <text evidence="2">The sequence shown here is derived from an EMBL/GenBank/DDBJ whole genome shotgun (WGS) entry which is preliminary data.</text>
</comment>
<evidence type="ECO:0000313" key="3">
    <source>
        <dbReference type="Proteomes" id="UP000419743"/>
    </source>
</evidence>
<dbReference type="Proteomes" id="UP000419743">
    <property type="component" value="Unassembled WGS sequence"/>
</dbReference>
<sequence length="184" mass="19716">MNHMLKKILILGGVIVALALALLVVIGVWGDQFFEALPTSARPDRRLAWVAIPVVIALFGTVLSGPLKRWLVRDESGTVGPGITALDEYLVARGLVTASDLDVSRRGVRTSALVTAATPTGQVRDGHTQLQLDVLVARPDGSRYPVTQRLFVPASQLPRVHVGSRVATFVLPEDEQLISVGLAV</sequence>
<name>A0A7M4DIQ4_9MICO</name>
<dbReference type="EMBL" id="CACRYJ010000028">
    <property type="protein sequence ID" value="VZO36867.1"/>
    <property type="molecule type" value="Genomic_DNA"/>
</dbReference>
<keyword evidence="1" id="KW-0472">Membrane</keyword>
<keyword evidence="1" id="KW-0812">Transmembrane</keyword>